<keyword evidence="2" id="KW-1185">Reference proteome</keyword>
<sequence length="213" mass="23810">MGGPSAGEDEHHYKIQTVSQSREGAQGTSAIARIHLGHTMFSAHLQCLHLSRDPFCPWCRTTPEAMEHFLLQCPRYHSTYCTTLSALCPGHHNTRPAYPPGGLRRPPLLATCCPLPYLCLLEEDWPATTPVIPTQDYPRAHKDPRGHEDLWILMSPGVVLCGYHRHDSWLVFLKKAQIRRRTAGCQEGWMPEAARRVGGHVQCYDGQGGEPGV</sequence>
<protein>
    <submittedName>
        <fullName evidence="1">Uncharacterized protein</fullName>
    </submittedName>
</protein>
<dbReference type="Proteomes" id="UP000324222">
    <property type="component" value="Unassembled WGS sequence"/>
</dbReference>
<evidence type="ECO:0000313" key="2">
    <source>
        <dbReference type="Proteomes" id="UP000324222"/>
    </source>
</evidence>
<gene>
    <name evidence="1" type="ORF">E2C01_051933</name>
</gene>
<reference evidence="1 2" key="1">
    <citation type="submission" date="2019-05" db="EMBL/GenBank/DDBJ databases">
        <title>Another draft genome of Portunus trituberculatus and its Hox gene families provides insights of decapod evolution.</title>
        <authorList>
            <person name="Jeong J.-H."/>
            <person name="Song I."/>
            <person name="Kim S."/>
            <person name="Choi T."/>
            <person name="Kim D."/>
            <person name="Ryu S."/>
            <person name="Kim W."/>
        </authorList>
    </citation>
    <scope>NUCLEOTIDE SEQUENCE [LARGE SCALE GENOMIC DNA]</scope>
    <source>
        <tissue evidence="1">Muscle</tissue>
    </source>
</reference>
<evidence type="ECO:0000313" key="1">
    <source>
        <dbReference type="EMBL" id="MPC57941.1"/>
    </source>
</evidence>
<accession>A0A5B7GD38</accession>
<organism evidence="1 2">
    <name type="scientific">Portunus trituberculatus</name>
    <name type="common">Swimming crab</name>
    <name type="synonym">Neptunus trituberculatus</name>
    <dbReference type="NCBI Taxonomy" id="210409"/>
    <lineage>
        <taxon>Eukaryota</taxon>
        <taxon>Metazoa</taxon>
        <taxon>Ecdysozoa</taxon>
        <taxon>Arthropoda</taxon>
        <taxon>Crustacea</taxon>
        <taxon>Multicrustacea</taxon>
        <taxon>Malacostraca</taxon>
        <taxon>Eumalacostraca</taxon>
        <taxon>Eucarida</taxon>
        <taxon>Decapoda</taxon>
        <taxon>Pleocyemata</taxon>
        <taxon>Brachyura</taxon>
        <taxon>Eubrachyura</taxon>
        <taxon>Portunoidea</taxon>
        <taxon>Portunidae</taxon>
        <taxon>Portuninae</taxon>
        <taxon>Portunus</taxon>
    </lineage>
</organism>
<dbReference type="AlphaFoldDB" id="A0A5B7GD38"/>
<proteinExistence type="predicted"/>
<dbReference type="EMBL" id="VSRR010015203">
    <property type="protein sequence ID" value="MPC57941.1"/>
    <property type="molecule type" value="Genomic_DNA"/>
</dbReference>
<name>A0A5B7GD38_PORTR</name>
<comment type="caution">
    <text evidence="1">The sequence shown here is derived from an EMBL/GenBank/DDBJ whole genome shotgun (WGS) entry which is preliminary data.</text>
</comment>